<feature type="transmembrane region" description="Helical" evidence="1">
    <location>
        <begin position="147"/>
        <end position="171"/>
    </location>
</feature>
<feature type="transmembrane region" description="Helical" evidence="1">
    <location>
        <begin position="276"/>
        <end position="296"/>
    </location>
</feature>
<evidence type="ECO:0000313" key="2">
    <source>
        <dbReference type="EMBL" id="MBE1565486.1"/>
    </source>
</evidence>
<keyword evidence="1" id="KW-0812">Transmembrane</keyword>
<feature type="transmembrane region" description="Helical" evidence="1">
    <location>
        <begin position="89"/>
        <end position="108"/>
    </location>
</feature>
<organism evidence="2 3">
    <name type="scientific">Nonomuraea africana</name>
    <dbReference type="NCBI Taxonomy" id="46171"/>
    <lineage>
        <taxon>Bacteria</taxon>
        <taxon>Bacillati</taxon>
        <taxon>Actinomycetota</taxon>
        <taxon>Actinomycetes</taxon>
        <taxon>Streptosporangiales</taxon>
        <taxon>Streptosporangiaceae</taxon>
        <taxon>Nonomuraea</taxon>
    </lineage>
</organism>
<keyword evidence="1" id="KW-1133">Transmembrane helix</keyword>
<keyword evidence="3" id="KW-1185">Reference proteome</keyword>
<evidence type="ECO:0000256" key="1">
    <source>
        <dbReference type="SAM" id="Phobius"/>
    </source>
</evidence>
<name>A0ABR9KTX5_9ACTN</name>
<feature type="transmembrane region" description="Helical" evidence="1">
    <location>
        <begin position="178"/>
        <end position="194"/>
    </location>
</feature>
<feature type="transmembrane region" description="Helical" evidence="1">
    <location>
        <begin position="308"/>
        <end position="329"/>
    </location>
</feature>
<feature type="transmembrane region" description="Helical" evidence="1">
    <location>
        <begin position="200"/>
        <end position="216"/>
    </location>
</feature>
<reference evidence="2 3" key="1">
    <citation type="submission" date="2020-10" db="EMBL/GenBank/DDBJ databases">
        <title>Sequencing the genomes of 1000 actinobacteria strains.</title>
        <authorList>
            <person name="Klenk H.-P."/>
        </authorList>
    </citation>
    <scope>NUCLEOTIDE SEQUENCE [LARGE SCALE GENOMIC DNA]</scope>
    <source>
        <strain evidence="2 3">DSM 43748</strain>
    </source>
</reference>
<dbReference type="EMBL" id="JADBEF010000001">
    <property type="protein sequence ID" value="MBE1565486.1"/>
    <property type="molecule type" value="Genomic_DNA"/>
</dbReference>
<feature type="transmembrane region" description="Helical" evidence="1">
    <location>
        <begin position="16"/>
        <end position="39"/>
    </location>
</feature>
<protein>
    <submittedName>
        <fullName evidence="2">Uncharacterized protein</fullName>
    </submittedName>
</protein>
<keyword evidence="1" id="KW-0472">Membrane</keyword>
<dbReference type="RefSeq" id="WP_192779683.1">
    <property type="nucleotide sequence ID" value="NZ_BAAASY010000005.1"/>
</dbReference>
<comment type="caution">
    <text evidence="2">The sequence shown here is derived from an EMBL/GenBank/DDBJ whole genome shotgun (WGS) entry which is preliminary data.</text>
</comment>
<gene>
    <name evidence="2" type="ORF">H4W81_008265</name>
</gene>
<feature type="transmembrane region" description="Helical" evidence="1">
    <location>
        <begin position="115"/>
        <end position="135"/>
    </location>
</feature>
<proteinExistence type="predicted"/>
<dbReference type="Proteomes" id="UP000661607">
    <property type="component" value="Unassembled WGS sequence"/>
</dbReference>
<feature type="transmembrane region" description="Helical" evidence="1">
    <location>
        <begin position="223"/>
        <end position="242"/>
    </location>
</feature>
<evidence type="ECO:0000313" key="3">
    <source>
        <dbReference type="Proteomes" id="UP000661607"/>
    </source>
</evidence>
<feature type="transmembrane region" description="Helical" evidence="1">
    <location>
        <begin position="344"/>
        <end position="368"/>
    </location>
</feature>
<accession>A0ABR9KTX5</accession>
<sequence>MNLVLVRRIRGLRLEAVAWVVAGLFVAFGGVVAFFGLFVRPASDDYRLATFTREGGLPGIIAIFHTNLTGRVGNAFLAGLVYFEPELGMRSIGLLSYAGLAAAVGLLSHGVAKQLGARGATAPVLLGLGAAAIILMDQPRAYQTLYWAPGVITHTIPPILLIAMCGMALAARTRRARIAANVTGLAGGLFLGTVSESITLVGLVLGALSAVTYVLVRRGRSLLLTFMACLNAGLCAGLAVIWTTPAGAKRRRDESPFALEVFQDAATMAAAALRQVLVNSAPLAAVAVGLLVGLVVRVELRVTASRLAWLVLCPALAVVGSAFAVQYALRFGYGPDPGWVPYRAWLNFTFVLQLAGVWYGVLLATVMWRQSVRRAVTAAACSVLLVAAVADYAEDLRRLGRKMIVRSVAWDLQAARIERLRDQGQRIVPYRPLQIASLSEPFLVPPAHTWISNSVAAYHRIDRLYPQ</sequence>